<name>A0ABW6WID1_9ACTN</name>
<dbReference type="EMBL" id="JBIAZU010000005">
    <property type="protein sequence ID" value="MFF5293030.1"/>
    <property type="molecule type" value="Genomic_DNA"/>
</dbReference>
<sequence length="205" mass="23260">MTIHTLLPRLRIAGEPDIDLVADVVADAFDHLEVINWLVPDPDRRWQVSRAWYRLYIEHAIRGAGQVVLTEDHAACAVWFDRTGPVTEPANYGQRLAALAGAHLGRFEHLDTQMDTHHPSAPHWHLLFLAVRPGQQGRGMGSHLMSHTHKQLDVQGLPAYLEATNDDNARLYRRHRYSNMVPFDLSVADGISLYRMWRAPQPVTA</sequence>
<dbReference type="Gene3D" id="3.40.630.30">
    <property type="match status" value="1"/>
</dbReference>
<gene>
    <name evidence="2" type="ORF">ACFY35_26625</name>
</gene>
<proteinExistence type="predicted"/>
<dbReference type="InterPro" id="IPR052523">
    <property type="entry name" value="Trichothecene_AcTrans"/>
</dbReference>
<keyword evidence="2" id="KW-0808">Transferase</keyword>
<dbReference type="InterPro" id="IPR016181">
    <property type="entry name" value="Acyl_CoA_acyltransferase"/>
</dbReference>
<keyword evidence="3" id="KW-1185">Reference proteome</keyword>
<reference evidence="2 3" key="1">
    <citation type="submission" date="2024-10" db="EMBL/GenBank/DDBJ databases">
        <title>The Natural Products Discovery Center: Release of the First 8490 Sequenced Strains for Exploring Actinobacteria Biosynthetic Diversity.</title>
        <authorList>
            <person name="Kalkreuter E."/>
            <person name="Kautsar S.A."/>
            <person name="Yang D."/>
            <person name="Bader C.D."/>
            <person name="Teijaro C.N."/>
            <person name="Fluegel L."/>
            <person name="Davis C.M."/>
            <person name="Simpson J.R."/>
            <person name="Lauterbach L."/>
            <person name="Steele A.D."/>
            <person name="Gui C."/>
            <person name="Meng S."/>
            <person name="Li G."/>
            <person name="Viehrig K."/>
            <person name="Ye F."/>
            <person name="Su P."/>
            <person name="Kiefer A.F."/>
            <person name="Nichols A."/>
            <person name="Cepeda A.J."/>
            <person name="Yan W."/>
            <person name="Fan B."/>
            <person name="Jiang Y."/>
            <person name="Adhikari A."/>
            <person name="Zheng C.-J."/>
            <person name="Schuster L."/>
            <person name="Cowan T.M."/>
            <person name="Smanski M.J."/>
            <person name="Chevrette M.G."/>
            <person name="De Carvalho L.P.S."/>
            <person name="Shen B."/>
        </authorList>
    </citation>
    <scope>NUCLEOTIDE SEQUENCE [LARGE SCALE GENOMIC DNA]</scope>
    <source>
        <strain evidence="2 3">NPDC000087</strain>
    </source>
</reference>
<feature type="domain" description="N-acetyltransferase" evidence="1">
    <location>
        <begin position="84"/>
        <end position="174"/>
    </location>
</feature>
<evidence type="ECO:0000313" key="2">
    <source>
        <dbReference type="EMBL" id="MFF5293030.1"/>
    </source>
</evidence>
<dbReference type="EC" id="2.3.1.-" evidence="2"/>
<keyword evidence="2" id="KW-0012">Acyltransferase</keyword>
<dbReference type="PANTHER" id="PTHR42791:SF1">
    <property type="entry name" value="N-ACETYLTRANSFERASE DOMAIN-CONTAINING PROTEIN"/>
    <property type="match status" value="1"/>
</dbReference>
<accession>A0ABW6WID1</accession>
<evidence type="ECO:0000313" key="3">
    <source>
        <dbReference type="Proteomes" id="UP001602245"/>
    </source>
</evidence>
<evidence type="ECO:0000259" key="1">
    <source>
        <dbReference type="Pfam" id="PF00583"/>
    </source>
</evidence>
<dbReference type="Pfam" id="PF00583">
    <property type="entry name" value="Acetyltransf_1"/>
    <property type="match status" value="1"/>
</dbReference>
<protein>
    <submittedName>
        <fullName evidence="2">GNAT family N-acetyltransferase</fullName>
        <ecNumber evidence="2">2.3.1.-</ecNumber>
    </submittedName>
</protein>
<organism evidence="2 3">
    <name type="scientific">Paractinoplanes globisporus</name>
    <dbReference type="NCBI Taxonomy" id="113565"/>
    <lineage>
        <taxon>Bacteria</taxon>
        <taxon>Bacillati</taxon>
        <taxon>Actinomycetota</taxon>
        <taxon>Actinomycetes</taxon>
        <taxon>Micromonosporales</taxon>
        <taxon>Micromonosporaceae</taxon>
        <taxon>Paractinoplanes</taxon>
    </lineage>
</organism>
<dbReference type="RefSeq" id="WP_020516959.1">
    <property type="nucleotide sequence ID" value="NZ_JBIAZU010000005.1"/>
</dbReference>
<dbReference type="CDD" id="cd04301">
    <property type="entry name" value="NAT_SF"/>
    <property type="match status" value="1"/>
</dbReference>
<dbReference type="GO" id="GO:0016746">
    <property type="term" value="F:acyltransferase activity"/>
    <property type="evidence" value="ECO:0007669"/>
    <property type="project" value="UniProtKB-KW"/>
</dbReference>
<dbReference type="InterPro" id="IPR000182">
    <property type="entry name" value="GNAT_dom"/>
</dbReference>
<dbReference type="PANTHER" id="PTHR42791">
    <property type="entry name" value="GNAT FAMILY ACETYLTRANSFERASE"/>
    <property type="match status" value="1"/>
</dbReference>
<comment type="caution">
    <text evidence="2">The sequence shown here is derived from an EMBL/GenBank/DDBJ whole genome shotgun (WGS) entry which is preliminary data.</text>
</comment>
<dbReference type="Proteomes" id="UP001602245">
    <property type="component" value="Unassembled WGS sequence"/>
</dbReference>
<dbReference type="SUPFAM" id="SSF55729">
    <property type="entry name" value="Acyl-CoA N-acyltransferases (Nat)"/>
    <property type="match status" value="1"/>
</dbReference>